<dbReference type="EMBL" id="BGPR01032793">
    <property type="protein sequence ID" value="GBO06480.1"/>
    <property type="molecule type" value="Genomic_DNA"/>
</dbReference>
<gene>
    <name evidence="1" type="ORF">AVEN_230426_1</name>
</gene>
<comment type="caution">
    <text evidence="1">The sequence shown here is derived from an EMBL/GenBank/DDBJ whole genome shotgun (WGS) entry which is preliminary data.</text>
</comment>
<dbReference type="AlphaFoldDB" id="A0A4Y2U493"/>
<protein>
    <submittedName>
        <fullName evidence="1">Uncharacterized protein</fullName>
    </submittedName>
</protein>
<evidence type="ECO:0000313" key="2">
    <source>
        <dbReference type="Proteomes" id="UP000499080"/>
    </source>
</evidence>
<evidence type="ECO:0000313" key="1">
    <source>
        <dbReference type="EMBL" id="GBO06480.1"/>
    </source>
</evidence>
<reference evidence="1 2" key="1">
    <citation type="journal article" date="2019" name="Sci. Rep.">
        <title>Orb-weaving spider Araneus ventricosus genome elucidates the spidroin gene catalogue.</title>
        <authorList>
            <person name="Kono N."/>
            <person name="Nakamura H."/>
            <person name="Ohtoshi R."/>
            <person name="Moran D.A.P."/>
            <person name="Shinohara A."/>
            <person name="Yoshida Y."/>
            <person name="Fujiwara M."/>
            <person name="Mori M."/>
            <person name="Tomita M."/>
            <person name="Arakawa K."/>
        </authorList>
    </citation>
    <scope>NUCLEOTIDE SEQUENCE [LARGE SCALE GENOMIC DNA]</scope>
</reference>
<name>A0A4Y2U493_ARAVE</name>
<dbReference type="Proteomes" id="UP000499080">
    <property type="component" value="Unassembled WGS sequence"/>
</dbReference>
<keyword evidence="2" id="KW-1185">Reference proteome</keyword>
<sequence length="229" mass="26512">MASLLSSDSEEVDDPEFRYVVSNSTPLTKLKSSVFQIDERICFAHFVIRNLKNIKGKAFSPNAMHDFDIHKCNNKFDSSIIDVIKIILKILDQLIANKLNSRTENSFKLEDFKSLVDNAVHDFKTSLYDATHKTLLEFCVRVGLYALHFEERKQTNEKVLLEYVVPVIAEAIDSQIDSEIKNDFPQRRKSLATFFKSMRDHCQYLRKVLSKPSESKDPSKILIHIRKKI</sequence>
<proteinExistence type="predicted"/>
<organism evidence="1 2">
    <name type="scientific">Araneus ventricosus</name>
    <name type="common">Orbweaver spider</name>
    <name type="synonym">Epeira ventricosa</name>
    <dbReference type="NCBI Taxonomy" id="182803"/>
    <lineage>
        <taxon>Eukaryota</taxon>
        <taxon>Metazoa</taxon>
        <taxon>Ecdysozoa</taxon>
        <taxon>Arthropoda</taxon>
        <taxon>Chelicerata</taxon>
        <taxon>Arachnida</taxon>
        <taxon>Araneae</taxon>
        <taxon>Araneomorphae</taxon>
        <taxon>Entelegynae</taxon>
        <taxon>Araneoidea</taxon>
        <taxon>Araneidae</taxon>
        <taxon>Araneus</taxon>
    </lineage>
</organism>
<accession>A0A4Y2U493</accession>